<comment type="caution">
    <text evidence="6">The sequence shown here is derived from an EMBL/GenBank/DDBJ whole genome shotgun (WGS) entry which is preliminary data.</text>
</comment>
<dbReference type="InterPro" id="IPR016161">
    <property type="entry name" value="Ald_DH/histidinol_DH"/>
</dbReference>
<proteinExistence type="inferred from homology"/>
<dbReference type="FunFam" id="3.40.605.10:FF:000026">
    <property type="entry name" value="Aldehyde dehydrogenase, putative"/>
    <property type="match status" value="1"/>
</dbReference>
<organism evidence="6 7">
    <name type="scientific">Desulfotomaculum copahuensis</name>
    <dbReference type="NCBI Taxonomy" id="1838280"/>
    <lineage>
        <taxon>Bacteria</taxon>
        <taxon>Bacillati</taxon>
        <taxon>Bacillota</taxon>
        <taxon>Clostridia</taxon>
        <taxon>Eubacteriales</taxon>
        <taxon>Desulfotomaculaceae</taxon>
        <taxon>Desulfotomaculum</taxon>
    </lineage>
</organism>
<evidence type="ECO:0000256" key="3">
    <source>
        <dbReference type="PROSITE-ProRule" id="PRU10007"/>
    </source>
</evidence>
<dbReference type="PANTHER" id="PTHR11699">
    <property type="entry name" value="ALDEHYDE DEHYDROGENASE-RELATED"/>
    <property type="match status" value="1"/>
</dbReference>
<dbReference type="Gene3D" id="3.40.309.10">
    <property type="entry name" value="Aldehyde Dehydrogenase, Chain A, domain 2"/>
    <property type="match status" value="1"/>
</dbReference>
<gene>
    <name evidence="6" type="ORF">A6M21_02035</name>
</gene>
<evidence type="ECO:0000256" key="2">
    <source>
        <dbReference type="ARBA" id="ARBA00023002"/>
    </source>
</evidence>
<dbReference type="STRING" id="1838280.A6M21_02035"/>
<keyword evidence="2 4" id="KW-0560">Oxidoreductase</keyword>
<dbReference type="RefSeq" id="WP_066665844.1">
    <property type="nucleotide sequence ID" value="NZ_LYVF01000002.1"/>
</dbReference>
<keyword evidence="7" id="KW-1185">Reference proteome</keyword>
<dbReference type="EMBL" id="LYVF01000002">
    <property type="protein sequence ID" value="OAT87092.1"/>
    <property type="molecule type" value="Genomic_DNA"/>
</dbReference>
<dbReference type="OrthoDB" id="9762913at2"/>
<comment type="similarity">
    <text evidence="1 4">Belongs to the aldehyde dehydrogenase family.</text>
</comment>
<sequence>MDYGFIIGGEKLFSAAGEFFPVVDPATGEPFARVAKAGPADVDRAVKTAREALEDRRWSIISPLERGRILNRTGELIRNNADELAGLMSKENGMTLNTALYVEIPLAVDTFSYYSGLAARTGGETVPFAVDGAPPDYLALTIKEPVGVAAQITPWNFPLLMPAWKIAPALAAGCPVVLKPSSETPLTALRLAEICLEAGVPEGMVNVLTGPGGTVGRALVTHPGVSKITFTGETETGRSILRDAAGDIKRVTLELGGKSPNIIFEDADLEAAVSGALFGIFLNQGQVCQAGSRIFVQESIYDAFIEAFIARAGALTVGPGSDMMSDLGPLINQSQLTKVQNYIAAGKTQGARLLTGGGRPALTAPYEKGFFIEPTVFGAVDPEMSIAREEIFGPVAAVLPFSSEEELIRMANGTIYGLAGAVWTRDIKRAFRVARAVRSGTIWINTYQLLSPTAPFGGYKQSGLGRELGSQGLEAYLETKTVIVDLNESPVSYF</sequence>
<dbReference type="Proteomes" id="UP000078532">
    <property type="component" value="Unassembled WGS sequence"/>
</dbReference>
<feature type="active site" evidence="3">
    <location>
        <position position="254"/>
    </location>
</feature>
<dbReference type="FunFam" id="3.40.605.10:FF:000007">
    <property type="entry name" value="NAD/NADP-dependent betaine aldehyde dehydrogenase"/>
    <property type="match status" value="1"/>
</dbReference>
<reference evidence="6 7" key="1">
    <citation type="submission" date="2016-04" db="EMBL/GenBank/DDBJ databases">
        <authorList>
            <person name="Evans L.H."/>
            <person name="Alamgir A."/>
            <person name="Owens N."/>
            <person name="Weber N.D."/>
            <person name="Virtaneva K."/>
            <person name="Barbian K."/>
            <person name="Babar A."/>
            <person name="Rosenke K."/>
        </authorList>
    </citation>
    <scope>NUCLEOTIDE SEQUENCE [LARGE SCALE GENOMIC DNA]</scope>
    <source>
        <strain evidence="6 7">LMa1</strain>
    </source>
</reference>
<feature type="domain" description="Aldehyde dehydrogenase" evidence="5">
    <location>
        <begin position="18"/>
        <end position="482"/>
    </location>
</feature>
<dbReference type="FunFam" id="3.40.309.10:FF:000012">
    <property type="entry name" value="Betaine aldehyde dehydrogenase"/>
    <property type="match status" value="1"/>
</dbReference>
<evidence type="ECO:0000256" key="1">
    <source>
        <dbReference type="ARBA" id="ARBA00009986"/>
    </source>
</evidence>
<protein>
    <submittedName>
        <fullName evidence="6">Aldehyde dehydrogenase</fullName>
    </submittedName>
</protein>
<dbReference type="SUPFAM" id="SSF53720">
    <property type="entry name" value="ALDH-like"/>
    <property type="match status" value="1"/>
</dbReference>
<name>A0A1B7LKV0_9FIRM</name>
<accession>A0A1B7LKV0</accession>
<dbReference type="InterPro" id="IPR016163">
    <property type="entry name" value="Ald_DH_C"/>
</dbReference>
<dbReference type="GO" id="GO:0016620">
    <property type="term" value="F:oxidoreductase activity, acting on the aldehyde or oxo group of donors, NAD or NADP as acceptor"/>
    <property type="evidence" value="ECO:0007669"/>
    <property type="project" value="InterPro"/>
</dbReference>
<evidence type="ECO:0000313" key="7">
    <source>
        <dbReference type="Proteomes" id="UP000078532"/>
    </source>
</evidence>
<evidence type="ECO:0000256" key="4">
    <source>
        <dbReference type="RuleBase" id="RU003345"/>
    </source>
</evidence>
<dbReference type="Gene3D" id="3.40.605.10">
    <property type="entry name" value="Aldehyde Dehydrogenase, Chain A, domain 1"/>
    <property type="match status" value="1"/>
</dbReference>
<dbReference type="InterPro" id="IPR015590">
    <property type="entry name" value="Aldehyde_DH_dom"/>
</dbReference>
<dbReference type="Pfam" id="PF00171">
    <property type="entry name" value="Aldedh"/>
    <property type="match status" value="1"/>
</dbReference>
<evidence type="ECO:0000313" key="6">
    <source>
        <dbReference type="EMBL" id="OAT87092.1"/>
    </source>
</evidence>
<dbReference type="PROSITE" id="PS00687">
    <property type="entry name" value="ALDEHYDE_DEHYDR_GLU"/>
    <property type="match status" value="1"/>
</dbReference>
<dbReference type="AlphaFoldDB" id="A0A1B7LKV0"/>
<evidence type="ECO:0000259" key="5">
    <source>
        <dbReference type="Pfam" id="PF00171"/>
    </source>
</evidence>
<dbReference type="InterPro" id="IPR029510">
    <property type="entry name" value="Ald_DH_CS_GLU"/>
</dbReference>
<dbReference type="InterPro" id="IPR016162">
    <property type="entry name" value="Ald_DH_N"/>
</dbReference>